<dbReference type="EMBL" id="QZVS01000096">
    <property type="protein sequence ID" value="RJT85251.1"/>
    <property type="molecule type" value="Genomic_DNA"/>
</dbReference>
<reference evidence="2 3" key="1">
    <citation type="submission" date="2018-09" db="EMBL/GenBank/DDBJ databases">
        <title>Novel species of Cryobacterium.</title>
        <authorList>
            <person name="Liu Q."/>
            <person name="Xin Y.-H."/>
        </authorList>
    </citation>
    <scope>NUCLEOTIDE SEQUENCE [LARGE SCALE GENOMIC DNA]</scope>
    <source>
        <strain evidence="2 3">Hh39</strain>
    </source>
</reference>
<name>A0A3A5MHF0_9MICO</name>
<dbReference type="Proteomes" id="UP000272015">
    <property type="component" value="Unassembled WGS sequence"/>
</dbReference>
<proteinExistence type="predicted"/>
<evidence type="ECO:0000313" key="2">
    <source>
        <dbReference type="EMBL" id="RJT85251.1"/>
    </source>
</evidence>
<comment type="caution">
    <text evidence="2">The sequence shown here is derived from an EMBL/GenBank/DDBJ whole genome shotgun (WGS) entry which is preliminary data.</text>
</comment>
<gene>
    <name evidence="2" type="ORF">D6T64_20280</name>
</gene>
<evidence type="ECO:0000313" key="3">
    <source>
        <dbReference type="Proteomes" id="UP000272015"/>
    </source>
</evidence>
<organism evidence="2 3">
    <name type="scientific">Cryobacterium melibiosiphilum</name>
    <dbReference type="NCBI Taxonomy" id="995039"/>
    <lineage>
        <taxon>Bacteria</taxon>
        <taxon>Bacillati</taxon>
        <taxon>Actinomycetota</taxon>
        <taxon>Actinomycetes</taxon>
        <taxon>Micrococcales</taxon>
        <taxon>Microbacteriaceae</taxon>
        <taxon>Cryobacterium</taxon>
    </lineage>
</organism>
<dbReference type="RefSeq" id="WP_119976473.1">
    <property type="nucleotide sequence ID" value="NZ_JBHSQA010000004.1"/>
</dbReference>
<accession>A0A3A5MHF0</accession>
<keyword evidence="3" id="KW-1185">Reference proteome</keyword>
<keyword evidence="1" id="KW-0732">Signal</keyword>
<dbReference type="OrthoDB" id="3403621at2"/>
<feature type="signal peptide" evidence="1">
    <location>
        <begin position="1"/>
        <end position="25"/>
    </location>
</feature>
<dbReference type="PROSITE" id="PS51257">
    <property type="entry name" value="PROKAR_LIPOPROTEIN"/>
    <property type="match status" value="1"/>
</dbReference>
<dbReference type="AlphaFoldDB" id="A0A3A5MHF0"/>
<feature type="chain" id="PRO_5039552760" evidence="1">
    <location>
        <begin position="26"/>
        <end position="323"/>
    </location>
</feature>
<protein>
    <submittedName>
        <fullName evidence="2">Uncharacterized protein</fullName>
    </submittedName>
</protein>
<sequence length="323" mass="34885">MRHHSTLRRTLTAVCATTIFTLGLAGCAATSTESDSGAESEPTATAETATPLYEYLAVTYPTYDDDEARANHDDYQAALTTCMTEQGFSYVPEEYASYSGSTADTDDAPFEDRNTEAWVAEYGYGLTQVQEEYVPDETATVDPNNDYVDSLDGEQSGAYYAALYGEYTAEATTWEAQGCQGVADHAVSGEFDALLELHSPILSAAEALSASFPQTPELVALDAEWAACMSTAGYTTFSTQPAPYSAIFDESQALYLTATGMTEDARLELQGREIPLALADFRCSDEVDYLTRSITVQAALEDQFVIDNEAELDALVADFTALA</sequence>
<evidence type="ECO:0000256" key="1">
    <source>
        <dbReference type="SAM" id="SignalP"/>
    </source>
</evidence>